<dbReference type="AlphaFoldDB" id="A0A8J3TKS8"/>
<gene>
    <name evidence="2" type="ORF">Pmi06nite_04090</name>
</gene>
<feature type="region of interest" description="Disordered" evidence="1">
    <location>
        <begin position="77"/>
        <end position="122"/>
    </location>
</feature>
<name>A0A8J3TKS8_9ACTN</name>
<evidence type="ECO:0000313" key="2">
    <source>
        <dbReference type="EMBL" id="GII26967.1"/>
    </source>
</evidence>
<dbReference type="Proteomes" id="UP000650628">
    <property type="component" value="Unassembled WGS sequence"/>
</dbReference>
<feature type="compositionally biased region" description="Polar residues" evidence="1">
    <location>
        <begin position="81"/>
        <end position="90"/>
    </location>
</feature>
<feature type="compositionally biased region" description="Basic and acidic residues" evidence="1">
    <location>
        <begin position="112"/>
        <end position="122"/>
    </location>
</feature>
<evidence type="ECO:0000313" key="3">
    <source>
        <dbReference type="Proteomes" id="UP000650628"/>
    </source>
</evidence>
<keyword evidence="3" id="KW-1185">Reference proteome</keyword>
<evidence type="ECO:0000256" key="1">
    <source>
        <dbReference type="SAM" id="MobiDB-lite"/>
    </source>
</evidence>
<organism evidence="2 3">
    <name type="scientific">Planotetraspora mira</name>
    <dbReference type="NCBI Taxonomy" id="58121"/>
    <lineage>
        <taxon>Bacteria</taxon>
        <taxon>Bacillati</taxon>
        <taxon>Actinomycetota</taxon>
        <taxon>Actinomycetes</taxon>
        <taxon>Streptosporangiales</taxon>
        <taxon>Streptosporangiaceae</taxon>
        <taxon>Planotetraspora</taxon>
    </lineage>
</organism>
<protein>
    <submittedName>
        <fullName evidence="2">Uncharacterized protein</fullName>
    </submittedName>
</protein>
<sequence length="122" mass="13463">MVVAGREGTLRISHAVVMHGPVLVIEEGGACSFELCYWRVARHPICAGNTRVIHGSGCEKAYEYGKALYRSPGAARVGSLETDSNSTWKTVQDRQWAGRRRSAQAGDIGARPTRERPRPWVK</sequence>
<comment type="caution">
    <text evidence="2">The sequence shown here is derived from an EMBL/GenBank/DDBJ whole genome shotgun (WGS) entry which is preliminary data.</text>
</comment>
<accession>A0A8J3TKS8</accession>
<proteinExistence type="predicted"/>
<dbReference type="EMBL" id="BOOO01000002">
    <property type="protein sequence ID" value="GII26967.1"/>
    <property type="molecule type" value="Genomic_DNA"/>
</dbReference>
<reference evidence="2 3" key="1">
    <citation type="submission" date="2021-01" db="EMBL/GenBank/DDBJ databases">
        <title>Whole genome shotgun sequence of Planotetraspora mira NBRC 15435.</title>
        <authorList>
            <person name="Komaki H."/>
            <person name="Tamura T."/>
        </authorList>
    </citation>
    <scope>NUCLEOTIDE SEQUENCE [LARGE SCALE GENOMIC DNA]</scope>
    <source>
        <strain evidence="2 3">NBRC 15435</strain>
    </source>
</reference>